<reference evidence="11" key="1">
    <citation type="submission" date="2013-05" db="EMBL/GenBank/DDBJ databases">
        <authorList>
            <person name="Yim A.K.Y."/>
            <person name="Chan T.F."/>
            <person name="Ji K.M."/>
            <person name="Liu X.Y."/>
            <person name="Zhou J.W."/>
            <person name="Li R.Q."/>
            <person name="Yang K.Y."/>
            <person name="Li J."/>
            <person name="Li M."/>
            <person name="Law P.T.W."/>
            <person name="Wu Y.L."/>
            <person name="Cai Z.L."/>
            <person name="Qin H."/>
            <person name="Bao Y."/>
            <person name="Leung R.K.K."/>
            <person name="Ng P.K.S."/>
            <person name="Zou J."/>
            <person name="Zhong X.J."/>
            <person name="Ran P.X."/>
            <person name="Zhong N.S."/>
            <person name="Liu Z.G."/>
            <person name="Tsui S.K.W."/>
        </authorList>
    </citation>
    <scope>NUCLEOTIDE SEQUENCE</scope>
    <source>
        <strain evidence="11">Derf</strain>
        <tissue evidence="11">Whole organism</tissue>
    </source>
</reference>
<dbReference type="SMART" id="SM00730">
    <property type="entry name" value="PSN"/>
    <property type="match status" value="1"/>
</dbReference>
<evidence type="ECO:0000256" key="8">
    <source>
        <dbReference type="ARBA" id="ARBA00023034"/>
    </source>
</evidence>
<feature type="transmembrane region" description="Helical" evidence="10">
    <location>
        <begin position="362"/>
        <end position="383"/>
    </location>
</feature>
<dbReference type="InterPro" id="IPR042524">
    <property type="entry name" value="Presenilin_C"/>
</dbReference>
<keyword evidence="5" id="KW-0256">Endoplasmic reticulum</keyword>
<name>A0A922L4I3_DERFA</name>
<keyword evidence="4 10" id="KW-0812">Transmembrane</keyword>
<keyword evidence="9 10" id="KW-0472">Membrane</keyword>
<gene>
    <name evidence="11" type="primary">PSEN1_2</name>
    <name evidence="11" type="ORF">DERF_008222</name>
</gene>
<evidence type="ECO:0000256" key="10">
    <source>
        <dbReference type="SAM" id="Phobius"/>
    </source>
</evidence>
<dbReference type="EMBL" id="ASGP02000003">
    <property type="protein sequence ID" value="KAH9517556.1"/>
    <property type="molecule type" value="Genomic_DNA"/>
</dbReference>
<proteinExistence type="inferred from homology"/>
<evidence type="ECO:0000256" key="3">
    <source>
        <dbReference type="ARBA" id="ARBA00008604"/>
    </source>
</evidence>
<dbReference type="GO" id="GO:0006509">
    <property type="term" value="P:membrane protein ectodomain proteolysis"/>
    <property type="evidence" value="ECO:0007669"/>
    <property type="project" value="TreeGrafter"/>
</dbReference>
<feature type="transmembrane region" description="Helical" evidence="10">
    <location>
        <begin position="132"/>
        <end position="153"/>
    </location>
</feature>
<accession>A0A922L4I3</accession>
<protein>
    <submittedName>
        <fullName evidence="11">Presenilin-1</fullName>
    </submittedName>
</protein>
<dbReference type="GO" id="GO:0007219">
    <property type="term" value="P:Notch signaling pathway"/>
    <property type="evidence" value="ECO:0007669"/>
    <property type="project" value="UniProtKB-KW"/>
</dbReference>
<evidence type="ECO:0000313" key="11">
    <source>
        <dbReference type="EMBL" id="KAH9517556.1"/>
    </source>
</evidence>
<dbReference type="GO" id="GO:0000139">
    <property type="term" value="C:Golgi membrane"/>
    <property type="evidence" value="ECO:0007669"/>
    <property type="project" value="UniProtKB-SubCell"/>
</dbReference>
<keyword evidence="7 10" id="KW-1133">Transmembrane helix</keyword>
<sequence length="390" mass="43724">MTKSPTSAEQESENETIFSSTFSTLSDDAKMLPMDSMTIVRQLATSSVLVIAPVALTLLLVIISVHIQCILNYCPHIPIDELIPVFSKTDTHDFNANAANALKNTGVLLSYIIVATFFLLALIYFRLYKILVAFGVFLVIMLCTMKSLIYWHNLLFFLDFAIDNFTIGILVWNLVVTGLIIFFILKSPLLVQQIYLIYISLLVSNFIITLLSPSTAWVLLIFLIVWDMIAVLTPCGPLNLMLKLIRKRQRMNEKVYVPPVLIYSTMIFDYVSIFNEQSAQRISPTTTVTSPKVAEKRYQTKHRPNLGLGDFIFYSLLMGQVRQAYTLITVCFAGLSILAGLIGTLAILAWSRRPLPALPISLSIAIIVVIISGSFTEPFALYLNSNLIFI</sequence>
<comment type="caution">
    <text evidence="11">The sequence shown here is derived from an EMBL/GenBank/DDBJ whole genome shotgun (WGS) entry which is preliminary data.</text>
</comment>
<evidence type="ECO:0000256" key="1">
    <source>
        <dbReference type="ARBA" id="ARBA00004477"/>
    </source>
</evidence>
<feature type="transmembrane region" description="Helical" evidence="10">
    <location>
        <begin position="324"/>
        <end position="350"/>
    </location>
</feature>
<feature type="transmembrane region" description="Helical" evidence="10">
    <location>
        <begin position="165"/>
        <end position="185"/>
    </location>
</feature>
<evidence type="ECO:0000313" key="12">
    <source>
        <dbReference type="Proteomes" id="UP000790347"/>
    </source>
</evidence>
<dbReference type="Gene3D" id="1.10.472.100">
    <property type="entry name" value="Presenilin"/>
    <property type="match status" value="1"/>
</dbReference>
<dbReference type="InterPro" id="IPR006639">
    <property type="entry name" value="Preselin/SPP"/>
</dbReference>
<reference evidence="11" key="2">
    <citation type="journal article" date="2022" name="Res Sq">
        <title>Comparative Genomics Reveals Insights into the Divergent Evolution of Astigmatic Mites and Household Pest Adaptations.</title>
        <authorList>
            <person name="Xiong Q."/>
            <person name="Wan A.T.-Y."/>
            <person name="Liu X.-Y."/>
            <person name="Fung C.S.-H."/>
            <person name="Xiao X."/>
            <person name="Malainual N."/>
            <person name="Hou J."/>
            <person name="Wang L."/>
            <person name="Wang M."/>
            <person name="Yang K."/>
            <person name="Cui Y."/>
            <person name="Leung E."/>
            <person name="Nong W."/>
            <person name="Shin S.-K."/>
            <person name="Au S."/>
            <person name="Jeong K.Y."/>
            <person name="Chew F.T."/>
            <person name="Hui J."/>
            <person name="Leung T.F."/>
            <person name="Tungtrongchitr A."/>
            <person name="Zhong N."/>
            <person name="Liu Z."/>
            <person name="Tsui S."/>
        </authorList>
    </citation>
    <scope>NUCLEOTIDE SEQUENCE</scope>
    <source>
        <strain evidence="11">Derf</strain>
        <tissue evidence="11">Whole organism</tissue>
    </source>
</reference>
<dbReference type="Proteomes" id="UP000790347">
    <property type="component" value="Unassembled WGS sequence"/>
</dbReference>
<dbReference type="InterPro" id="IPR001108">
    <property type="entry name" value="Peptidase_A22A"/>
</dbReference>
<feature type="transmembrane region" description="Helical" evidence="10">
    <location>
        <begin position="194"/>
        <end position="211"/>
    </location>
</feature>
<dbReference type="GO" id="GO:0005789">
    <property type="term" value="C:endoplasmic reticulum membrane"/>
    <property type="evidence" value="ECO:0007669"/>
    <property type="project" value="UniProtKB-SubCell"/>
</dbReference>
<dbReference type="PANTHER" id="PTHR10202">
    <property type="entry name" value="PRESENILIN"/>
    <property type="match status" value="1"/>
</dbReference>
<comment type="similarity">
    <text evidence="3">Belongs to the peptidase A22A family.</text>
</comment>
<evidence type="ECO:0000256" key="4">
    <source>
        <dbReference type="ARBA" id="ARBA00022692"/>
    </source>
</evidence>
<evidence type="ECO:0000256" key="6">
    <source>
        <dbReference type="ARBA" id="ARBA00022976"/>
    </source>
</evidence>
<evidence type="ECO:0000256" key="2">
    <source>
        <dbReference type="ARBA" id="ARBA00004653"/>
    </source>
</evidence>
<keyword evidence="6" id="KW-0914">Notch signaling pathway</keyword>
<evidence type="ECO:0000256" key="7">
    <source>
        <dbReference type="ARBA" id="ARBA00022989"/>
    </source>
</evidence>
<dbReference type="GO" id="GO:0016485">
    <property type="term" value="P:protein processing"/>
    <property type="evidence" value="ECO:0007669"/>
    <property type="project" value="InterPro"/>
</dbReference>
<dbReference type="PANTHER" id="PTHR10202:SF13">
    <property type="entry name" value="PRESENILIN HOMOLOG"/>
    <property type="match status" value="1"/>
</dbReference>
<feature type="transmembrane region" description="Helical" evidence="10">
    <location>
        <begin position="217"/>
        <end position="242"/>
    </location>
</feature>
<keyword evidence="12" id="KW-1185">Reference proteome</keyword>
<dbReference type="GO" id="GO:0070765">
    <property type="term" value="C:gamma-secretase complex"/>
    <property type="evidence" value="ECO:0007669"/>
    <property type="project" value="TreeGrafter"/>
</dbReference>
<dbReference type="AlphaFoldDB" id="A0A922L4I3"/>
<organism evidence="11 12">
    <name type="scientific">Dermatophagoides farinae</name>
    <name type="common">American house dust mite</name>
    <dbReference type="NCBI Taxonomy" id="6954"/>
    <lineage>
        <taxon>Eukaryota</taxon>
        <taxon>Metazoa</taxon>
        <taxon>Ecdysozoa</taxon>
        <taxon>Arthropoda</taxon>
        <taxon>Chelicerata</taxon>
        <taxon>Arachnida</taxon>
        <taxon>Acari</taxon>
        <taxon>Acariformes</taxon>
        <taxon>Sarcoptiformes</taxon>
        <taxon>Astigmata</taxon>
        <taxon>Psoroptidia</taxon>
        <taxon>Analgoidea</taxon>
        <taxon>Pyroglyphidae</taxon>
        <taxon>Dermatophagoidinae</taxon>
        <taxon>Dermatophagoides</taxon>
    </lineage>
</organism>
<dbReference type="Pfam" id="PF01080">
    <property type="entry name" value="Presenilin"/>
    <property type="match status" value="1"/>
</dbReference>
<dbReference type="GO" id="GO:0042500">
    <property type="term" value="F:aspartic endopeptidase activity, intramembrane cleaving"/>
    <property type="evidence" value="ECO:0007669"/>
    <property type="project" value="InterPro"/>
</dbReference>
<evidence type="ECO:0000256" key="5">
    <source>
        <dbReference type="ARBA" id="ARBA00022824"/>
    </source>
</evidence>
<keyword evidence="8" id="KW-0333">Golgi apparatus</keyword>
<comment type="subcellular location">
    <subcellularLocation>
        <location evidence="1">Endoplasmic reticulum membrane</location>
        <topology evidence="1">Multi-pass membrane protein</topology>
    </subcellularLocation>
    <subcellularLocation>
        <location evidence="2">Golgi apparatus membrane</location>
        <topology evidence="2">Multi-pass membrane protein</topology>
    </subcellularLocation>
</comment>
<evidence type="ECO:0000256" key="9">
    <source>
        <dbReference type="ARBA" id="ARBA00023136"/>
    </source>
</evidence>
<feature type="transmembrane region" description="Helical" evidence="10">
    <location>
        <begin position="43"/>
        <end position="67"/>
    </location>
</feature>
<feature type="transmembrane region" description="Helical" evidence="10">
    <location>
        <begin position="108"/>
        <end position="125"/>
    </location>
</feature>